<comment type="caution">
    <text evidence="3">The sequence shown here is derived from an EMBL/GenBank/DDBJ whole genome shotgun (WGS) entry which is preliminary data.</text>
</comment>
<dbReference type="Pfam" id="PF22569">
    <property type="entry name" value="DCD_C"/>
    <property type="match status" value="1"/>
</dbReference>
<feature type="domain" description="2'-deoxycytidine 5'-triphosphate deaminase N-terminal" evidence="1">
    <location>
        <begin position="2"/>
        <end position="160"/>
    </location>
</feature>
<dbReference type="AlphaFoldDB" id="A0AA37QB07"/>
<name>A0AA37QB07_9BACT</name>
<reference evidence="3" key="1">
    <citation type="submission" date="2022-08" db="EMBL/GenBank/DDBJ databases">
        <title>Draft genome sequencing of Roseisolibacter agri AW1220.</title>
        <authorList>
            <person name="Tobiishi Y."/>
            <person name="Tonouchi A."/>
        </authorList>
    </citation>
    <scope>NUCLEOTIDE SEQUENCE</scope>
    <source>
        <strain evidence="3">AW1220</strain>
    </source>
</reference>
<dbReference type="InterPro" id="IPR053811">
    <property type="entry name" value="DCD_C"/>
</dbReference>
<sequence length="360" mass="39659">MLAAQHLEELIAAGRITGEPAVQPAQVQPASVDLRLGATGYRVQASFLPGERATVRERLDELVMHEIDLTRPCVLEKGCVYLVPLAETLDLPETLSGKANPKSTTGRLDIFTRLIVDHATEFDVVPAGYRGPLYLEIVPRTFSVLVTQGTRLNQLRLALGAPESNDALLDELHDREGLVFVGDAPIDARIAGGLWIGVDLVGADATSVVGYRARAHAPLIDLSRIAHYDPRDFWESIPRPGKGRLILNPDDFYILMSRERVRVPARYAAAMVPYEPAIGEFRVHYAGFFDPGFGHGPHAPTGTRAVLEVRSHEVPFVLEDGQIVGRLLYERLLDEPTKLYGADIGSSYSTQLLRLAKQFR</sequence>
<organism evidence="3 4">
    <name type="scientific">Roseisolibacter agri</name>
    <dbReference type="NCBI Taxonomy" id="2014610"/>
    <lineage>
        <taxon>Bacteria</taxon>
        <taxon>Pseudomonadati</taxon>
        <taxon>Gemmatimonadota</taxon>
        <taxon>Gemmatimonadia</taxon>
        <taxon>Gemmatimonadales</taxon>
        <taxon>Gemmatimonadaceae</taxon>
        <taxon>Roseisolibacter</taxon>
    </lineage>
</organism>
<dbReference type="Gene3D" id="2.70.40.10">
    <property type="match status" value="2"/>
</dbReference>
<protein>
    <submittedName>
        <fullName evidence="3">2'-deoxycytidine 5'-triphosphate deaminase</fullName>
    </submittedName>
</protein>
<dbReference type="InterPro" id="IPR010550">
    <property type="entry name" value="DCD_N"/>
</dbReference>
<dbReference type="Pfam" id="PF06559">
    <property type="entry name" value="DCD_N"/>
    <property type="match status" value="1"/>
</dbReference>
<evidence type="ECO:0000313" key="4">
    <source>
        <dbReference type="Proteomes" id="UP001161325"/>
    </source>
</evidence>
<dbReference type="InterPro" id="IPR036157">
    <property type="entry name" value="dUTPase-like_sf"/>
</dbReference>
<accession>A0AA37QB07</accession>
<dbReference type="GO" id="GO:0009394">
    <property type="term" value="P:2'-deoxyribonucleotide metabolic process"/>
    <property type="evidence" value="ECO:0007669"/>
    <property type="project" value="InterPro"/>
</dbReference>
<evidence type="ECO:0000259" key="1">
    <source>
        <dbReference type="Pfam" id="PF06559"/>
    </source>
</evidence>
<gene>
    <name evidence="3" type="ORF">rosag_35150</name>
</gene>
<dbReference type="Proteomes" id="UP001161325">
    <property type="component" value="Unassembled WGS sequence"/>
</dbReference>
<keyword evidence="4" id="KW-1185">Reference proteome</keyword>
<proteinExistence type="predicted"/>
<dbReference type="PANTHER" id="PTHR42680:SF3">
    <property type="entry name" value="DCTP DEAMINASE"/>
    <property type="match status" value="1"/>
</dbReference>
<evidence type="ECO:0000313" key="3">
    <source>
        <dbReference type="EMBL" id="GLC27002.1"/>
    </source>
</evidence>
<feature type="domain" description="2'-deoxycytidine 5'-triphosphate deaminase C-terminal" evidence="2">
    <location>
        <begin position="167"/>
        <end position="359"/>
    </location>
</feature>
<evidence type="ECO:0000259" key="2">
    <source>
        <dbReference type="Pfam" id="PF22569"/>
    </source>
</evidence>
<dbReference type="PANTHER" id="PTHR42680">
    <property type="entry name" value="DCTP DEAMINASE"/>
    <property type="match status" value="1"/>
</dbReference>
<dbReference type="EMBL" id="BRXS01000005">
    <property type="protein sequence ID" value="GLC27002.1"/>
    <property type="molecule type" value="Genomic_DNA"/>
</dbReference>
<dbReference type="NCBIfam" id="NF005734">
    <property type="entry name" value="PRK07559.1"/>
    <property type="match status" value="1"/>
</dbReference>
<dbReference type="GO" id="GO:0008829">
    <property type="term" value="F:dCTP deaminase activity"/>
    <property type="evidence" value="ECO:0007669"/>
    <property type="project" value="InterPro"/>
</dbReference>
<dbReference type="SUPFAM" id="SSF51283">
    <property type="entry name" value="dUTPase-like"/>
    <property type="match status" value="2"/>
</dbReference>